<comment type="caution">
    <text evidence="9">The sequence shown here is derived from an EMBL/GenBank/DDBJ whole genome shotgun (WGS) entry which is preliminary data.</text>
</comment>
<keyword evidence="1 5" id="KW-0547">Nucleotide-binding</keyword>
<dbReference type="Proteomes" id="UP000053558">
    <property type="component" value="Unassembled WGS sequence"/>
</dbReference>
<sequence length="933" mass="101988">MSSFLFLRACRTSLRCPAHRTLHSLARHNPSRPDVGSLSSRRHQSSATAAAEAPPKLAPAVEEDVDAVSENEPEGALSSSSSPPAESQADADSSSSLPVLSKEELLAEEKPTFRSLKGRLSYPTLKALTVKPFALEHMTPIQDAVLSLLPGLVRSPKLTQPQDKDAVEVEDSEEEMERQLTPSAHNHSDSDNDGACDILARAKTGTGKTFAFVIPAIEHRLNAIEHHAKQAVRDAGFVTEKHLAGRVRRQFTREHAGALIISPTRELATQIANTALRLTQHHKDFEVRLFYGGGSKRMQMRDWMKGRRDIVVGTPGRLRDLIENEPDFKHGIEKCKMLILDEADTLLDMGFRDDLDAIISALAPPSERQTLLFSATISRGVRQVARNFLKPDHKFIDVVPASDSPVHAHVPQYHTVLPSAAEQIPHLMRVLAHDQLTHPGRSKTIVFLPTTKMTQLFASTVRRIAKDVLPAGERTNVYEIHSKLQQRERSKTSDLFRSDKSGASVLITSDVSARGVDYPGVTRVVQVGMPGSPDQYVHRVGRTGRQGAAEGVVGRGDLVLLPWEIGFVTWQLTEVPMRPVTSAEMARQVEDMARAFDDDPDTAAKFFGHVKAGRPQQYIRKERGGEREPHGRLAPQAYPAAAHPRIERENLLTRIARAQADADPQDAREAFASLLGYYVPKSHELRVQKGNVVEGLKDWAVAAGGLEAPPFVSEAFLQRVGFSDGRTKHFNSSDDSRSKARKGGSRFGSSSTSGGYGGGGDKKPPHWMGRGRQAIRDGRESEGPRHQDAEIAPYSSSRGGNRDRDGYGYQNDSGSDDRMRLRDDPSSYRGERYGSANTNTSRERYGNSSRPPRAPYSGGGGNASRAPYSGGGGNASRAPYSGGGSAPRRDEVKDRYAGDGRTRRFDVRGAYGANSATGGRMQRRGGGDDGGDF</sequence>
<proteinExistence type="inferred from homology"/>
<feature type="compositionally biased region" description="Basic and acidic residues" evidence="6">
    <location>
        <begin position="725"/>
        <end position="738"/>
    </location>
</feature>
<evidence type="ECO:0000259" key="7">
    <source>
        <dbReference type="PROSITE" id="PS51192"/>
    </source>
</evidence>
<reference evidence="10" key="1">
    <citation type="journal article" date="2012" name="Science">
        <title>The Paleozoic origin of enzymatic lignin decomposition reconstructed from 31 fungal genomes.</title>
        <authorList>
            <person name="Floudas D."/>
            <person name="Binder M."/>
            <person name="Riley R."/>
            <person name="Barry K."/>
            <person name="Blanchette R.A."/>
            <person name="Henrissat B."/>
            <person name="Martinez A.T."/>
            <person name="Otillar R."/>
            <person name="Spatafora J.W."/>
            <person name="Yadav J.S."/>
            <person name="Aerts A."/>
            <person name="Benoit I."/>
            <person name="Boyd A."/>
            <person name="Carlson A."/>
            <person name="Copeland A."/>
            <person name="Coutinho P.M."/>
            <person name="de Vries R.P."/>
            <person name="Ferreira P."/>
            <person name="Findley K."/>
            <person name="Foster B."/>
            <person name="Gaskell J."/>
            <person name="Glotzer D."/>
            <person name="Gorecki P."/>
            <person name="Heitman J."/>
            <person name="Hesse C."/>
            <person name="Hori C."/>
            <person name="Igarashi K."/>
            <person name="Jurgens J.A."/>
            <person name="Kallen N."/>
            <person name="Kersten P."/>
            <person name="Kohler A."/>
            <person name="Kuees U."/>
            <person name="Kumar T.K.A."/>
            <person name="Kuo A."/>
            <person name="LaButti K."/>
            <person name="Larrondo L.F."/>
            <person name="Lindquist E."/>
            <person name="Ling A."/>
            <person name="Lombard V."/>
            <person name="Lucas S."/>
            <person name="Lundell T."/>
            <person name="Martin R."/>
            <person name="McLaughlin D.J."/>
            <person name="Morgenstern I."/>
            <person name="Morin E."/>
            <person name="Murat C."/>
            <person name="Nagy L.G."/>
            <person name="Nolan M."/>
            <person name="Ohm R.A."/>
            <person name="Patyshakuliyeva A."/>
            <person name="Rokas A."/>
            <person name="Ruiz-Duenas F.J."/>
            <person name="Sabat G."/>
            <person name="Salamov A."/>
            <person name="Samejima M."/>
            <person name="Schmutz J."/>
            <person name="Slot J.C."/>
            <person name="St John F."/>
            <person name="Stenlid J."/>
            <person name="Sun H."/>
            <person name="Sun S."/>
            <person name="Syed K."/>
            <person name="Tsang A."/>
            <person name="Wiebenga A."/>
            <person name="Young D."/>
            <person name="Pisabarro A."/>
            <person name="Eastwood D.C."/>
            <person name="Martin F."/>
            <person name="Cullen D."/>
            <person name="Grigoriev I.V."/>
            <person name="Hibbett D.S."/>
        </authorList>
    </citation>
    <scope>NUCLEOTIDE SEQUENCE [LARGE SCALE GENOMIC DNA]</scope>
    <source>
        <strain evidence="10">RWD-64-598 SS2</strain>
    </source>
</reference>
<accession>A0A5M3MD95</accession>
<name>A0A5M3MD95_CONPW</name>
<dbReference type="AlphaFoldDB" id="A0A5M3MD95"/>
<dbReference type="KEGG" id="cput:CONPUDRAFT_84274"/>
<comment type="function">
    <text evidence="5">RNA helicase.</text>
</comment>
<dbReference type="Pfam" id="PF00270">
    <property type="entry name" value="DEAD"/>
    <property type="match status" value="1"/>
</dbReference>
<feature type="compositionally biased region" description="Low complexity" evidence="6">
    <location>
        <begin position="74"/>
        <end position="98"/>
    </location>
</feature>
<dbReference type="PROSITE" id="PS51194">
    <property type="entry name" value="HELICASE_CTER"/>
    <property type="match status" value="1"/>
</dbReference>
<keyword evidence="3 5" id="KW-0067">ATP-binding</keyword>
<dbReference type="InterPro" id="IPR014001">
    <property type="entry name" value="Helicase_ATP-bd"/>
</dbReference>
<evidence type="ECO:0000259" key="8">
    <source>
        <dbReference type="PROSITE" id="PS51194"/>
    </source>
</evidence>
<dbReference type="CDD" id="cd18787">
    <property type="entry name" value="SF2_C_DEAD"/>
    <property type="match status" value="1"/>
</dbReference>
<keyword evidence="5" id="KW-0347">Helicase</keyword>
<comment type="similarity">
    <text evidence="5">Belongs to the DEAD box helicase family.</text>
</comment>
<feature type="domain" description="Helicase ATP-binding" evidence="7">
    <location>
        <begin position="189"/>
        <end position="395"/>
    </location>
</feature>
<dbReference type="GO" id="GO:0003723">
    <property type="term" value="F:RNA binding"/>
    <property type="evidence" value="ECO:0007669"/>
    <property type="project" value="UniProtKB-UniRule"/>
</dbReference>
<organism evidence="9 10">
    <name type="scientific">Coniophora puteana (strain RWD-64-598)</name>
    <name type="common">Brown rot fungus</name>
    <dbReference type="NCBI Taxonomy" id="741705"/>
    <lineage>
        <taxon>Eukaryota</taxon>
        <taxon>Fungi</taxon>
        <taxon>Dikarya</taxon>
        <taxon>Basidiomycota</taxon>
        <taxon>Agaricomycotina</taxon>
        <taxon>Agaricomycetes</taxon>
        <taxon>Agaricomycetidae</taxon>
        <taxon>Boletales</taxon>
        <taxon>Coniophorineae</taxon>
        <taxon>Coniophoraceae</taxon>
        <taxon>Coniophora</taxon>
    </lineage>
</organism>
<dbReference type="InterPro" id="IPR027417">
    <property type="entry name" value="P-loop_NTPase"/>
</dbReference>
<keyword evidence="2 5" id="KW-0378">Hydrolase</keyword>
<dbReference type="GO" id="GO:0003724">
    <property type="term" value="F:RNA helicase activity"/>
    <property type="evidence" value="ECO:0007669"/>
    <property type="project" value="UniProtKB-EC"/>
</dbReference>
<dbReference type="InterPro" id="IPR011545">
    <property type="entry name" value="DEAD/DEAH_box_helicase_dom"/>
</dbReference>
<dbReference type="SMART" id="SM00490">
    <property type="entry name" value="HELICc"/>
    <property type="match status" value="1"/>
</dbReference>
<dbReference type="OrthoDB" id="193716at2759"/>
<dbReference type="GO" id="GO:0016787">
    <property type="term" value="F:hydrolase activity"/>
    <property type="evidence" value="ECO:0007669"/>
    <property type="project" value="UniProtKB-KW"/>
</dbReference>
<dbReference type="Pfam" id="PF00271">
    <property type="entry name" value="Helicase_C"/>
    <property type="match status" value="1"/>
</dbReference>
<evidence type="ECO:0000313" key="9">
    <source>
        <dbReference type="EMBL" id="EIW76997.1"/>
    </source>
</evidence>
<dbReference type="SMART" id="SM00487">
    <property type="entry name" value="DEXDc"/>
    <property type="match status" value="1"/>
</dbReference>
<dbReference type="PROSITE" id="PS51192">
    <property type="entry name" value="HELICASE_ATP_BIND_1"/>
    <property type="match status" value="1"/>
</dbReference>
<protein>
    <recommendedName>
        <fullName evidence="5">ATP-dependent RNA helicase</fullName>
        <ecNumber evidence="5">3.6.4.13</ecNumber>
    </recommendedName>
</protein>
<evidence type="ECO:0000313" key="10">
    <source>
        <dbReference type="Proteomes" id="UP000053558"/>
    </source>
</evidence>
<evidence type="ECO:0000256" key="4">
    <source>
        <dbReference type="ARBA" id="ARBA00022884"/>
    </source>
</evidence>
<dbReference type="InterPro" id="IPR001650">
    <property type="entry name" value="Helicase_C-like"/>
</dbReference>
<dbReference type="EC" id="3.6.4.13" evidence="5"/>
<comment type="domain">
    <text evidence="5">The Q motif is unique to and characteristic of the DEAD box family of RNA helicases and controls ATP binding and hydrolysis.</text>
</comment>
<feature type="compositionally biased region" description="Polar residues" evidence="6">
    <location>
        <begin position="835"/>
        <end position="850"/>
    </location>
</feature>
<evidence type="ECO:0000256" key="3">
    <source>
        <dbReference type="ARBA" id="ARBA00022840"/>
    </source>
</evidence>
<keyword evidence="10" id="KW-1185">Reference proteome</keyword>
<evidence type="ECO:0000256" key="5">
    <source>
        <dbReference type="RuleBase" id="RU365068"/>
    </source>
</evidence>
<feature type="compositionally biased region" description="Low complexity" evidence="6">
    <location>
        <begin position="47"/>
        <end position="60"/>
    </location>
</feature>
<dbReference type="Gene3D" id="3.40.50.300">
    <property type="entry name" value="P-loop containing nucleotide triphosphate hydrolases"/>
    <property type="match status" value="2"/>
</dbReference>
<dbReference type="GeneID" id="19210739"/>
<feature type="region of interest" description="Disordered" evidence="6">
    <location>
        <begin position="25"/>
        <end position="101"/>
    </location>
</feature>
<dbReference type="OMA" id="REAMTAC"/>
<comment type="catalytic activity">
    <reaction evidence="5">
        <text>ATP + H2O = ADP + phosphate + H(+)</text>
        <dbReference type="Rhea" id="RHEA:13065"/>
        <dbReference type="ChEBI" id="CHEBI:15377"/>
        <dbReference type="ChEBI" id="CHEBI:15378"/>
        <dbReference type="ChEBI" id="CHEBI:30616"/>
        <dbReference type="ChEBI" id="CHEBI:43474"/>
        <dbReference type="ChEBI" id="CHEBI:456216"/>
        <dbReference type="EC" id="3.6.4.13"/>
    </reaction>
</comment>
<gene>
    <name evidence="9" type="ORF">CONPUDRAFT_84274</name>
</gene>
<feature type="region of interest" description="Disordered" evidence="6">
    <location>
        <begin position="155"/>
        <end position="195"/>
    </location>
</feature>
<feature type="compositionally biased region" description="Basic and acidic residues" evidence="6">
    <location>
        <begin position="887"/>
        <end position="907"/>
    </location>
</feature>
<feature type="compositionally biased region" description="Basic and acidic residues" evidence="6">
    <location>
        <begin position="815"/>
        <end position="832"/>
    </location>
</feature>
<feature type="compositionally biased region" description="Basic and acidic residues" evidence="6">
    <location>
        <begin position="774"/>
        <end position="789"/>
    </location>
</feature>
<evidence type="ECO:0000256" key="2">
    <source>
        <dbReference type="ARBA" id="ARBA00022801"/>
    </source>
</evidence>
<feature type="domain" description="Helicase C-terminal" evidence="8">
    <location>
        <begin position="423"/>
        <end position="593"/>
    </location>
</feature>
<evidence type="ECO:0000256" key="6">
    <source>
        <dbReference type="SAM" id="MobiDB-lite"/>
    </source>
</evidence>
<dbReference type="RefSeq" id="XP_007772459.1">
    <property type="nucleotide sequence ID" value="XM_007774269.1"/>
</dbReference>
<evidence type="ECO:0000256" key="1">
    <source>
        <dbReference type="ARBA" id="ARBA00022741"/>
    </source>
</evidence>
<feature type="compositionally biased region" description="Acidic residues" evidence="6">
    <location>
        <begin position="61"/>
        <end position="73"/>
    </location>
</feature>
<dbReference type="SUPFAM" id="SSF52540">
    <property type="entry name" value="P-loop containing nucleoside triphosphate hydrolases"/>
    <property type="match status" value="1"/>
</dbReference>
<dbReference type="PANTHER" id="PTHR24031">
    <property type="entry name" value="RNA HELICASE"/>
    <property type="match status" value="1"/>
</dbReference>
<dbReference type="EMBL" id="JH711584">
    <property type="protein sequence ID" value="EIW76997.1"/>
    <property type="molecule type" value="Genomic_DNA"/>
</dbReference>
<feature type="region of interest" description="Disordered" evidence="6">
    <location>
        <begin position="724"/>
        <end position="933"/>
    </location>
</feature>
<keyword evidence="4 5" id="KW-0694">RNA-binding</keyword>
<dbReference type="GO" id="GO:0005524">
    <property type="term" value="F:ATP binding"/>
    <property type="evidence" value="ECO:0007669"/>
    <property type="project" value="UniProtKB-UniRule"/>
</dbReference>